<feature type="transmembrane region" description="Helical" evidence="4">
    <location>
        <begin position="385"/>
        <end position="411"/>
    </location>
</feature>
<dbReference type="InParanoid" id="A0A0D2A7B0"/>
<feature type="transmembrane region" description="Helical" evidence="4">
    <location>
        <begin position="417"/>
        <end position="439"/>
    </location>
</feature>
<dbReference type="PROSITE" id="PS50850">
    <property type="entry name" value="MFS"/>
    <property type="match status" value="1"/>
</dbReference>
<feature type="transmembrane region" description="Helical" evidence="4">
    <location>
        <begin position="350"/>
        <end position="373"/>
    </location>
</feature>
<protein>
    <recommendedName>
        <fullName evidence="5">Major facilitator superfamily (MFS) profile domain-containing protein</fullName>
    </recommendedName>
</protein>
<evidence type="ECO:0000313" key="7">
    <source>
        <dbReference type="Proteomes" id="UP000053259"/>
    </source>
</evidence>
<evidence type="ECO:0000259" key="5">
    <source>
        <dbReference type="PROSITE" id="PS50850"/>
    </source>
</evidence>
<dbReference type="VEuPathDB" id="FungiDB:PV09_06071"/>
<evidence type="ECO:0000313" key="6">
    <source>
        <dbReference type="EMBL" id="KIW02628.1"/>
    </source>
</evidence>
<dbReference type="InterPro" id="IPR011701">
    <property type="entry name" value="MFS"/>
</dbReference>
<dbReference type="CDD" id="cd17352">
    <property type="entry name" value="MFS_MCT_SLC16"/>
    <property type="match status" value="1"/>
</dbReference>
<evidence type="ECO:0000256" key="3">
    <source>
        <dbReference type="SAM" id="MobiDB-lite"/>
    </source>
</evidence>
<keyword evidence="4" id="KW-0812">Transmembrane</keyword>
<dbReference type="InterPro" id="IPR050327">
    <property type="entry name" value="Proton-linked_MCT"/>
</dbReference>
<dbReference type="GO" id="GO:0022857">
    <property type="term" value="F:transmembrane transporter activity"/>
    <property type="evidence" value="ECO:0007669"/>
    <property type="project" value="InterPro"/>
</dbReference>
<feature type="transmembrane region" description="Helical" evidence="4">
    <location>
        <begin position="263"/>
        <end position="283"/>
    </location>
</feature>
<feature type="transmembrane region" description="Helical" evidence="4">
    <location>
        <begin position="96"/>
        <end position="116"/>
    </location>
</feature>
<dbReference type="Pfam" id="PF07690">
    <property type="entry name" value="MFS_1"/>
    <property type="match status" value="1"/>
</dbReference>
<name>A0A0D2A7B0_9PEZI</name>
<feature type="domain" description="Major facilitator superfamily (MFS) profile" evidence="5">
    <location>
        <begin position="58"/>
        <end position="446"/>
    </location>
</feature>
<sequence>MSDVEKNSRTSIDIEAREAAVTKEIPAALPGQDAAETPEQAANSAPQMPDFPEGGRDGWLALVGGWCVMFITFGYMNAFGVYESYYLANSLRDETAANVAWIGSIQIFFMFASSLFSGPLVDRVGPNYIFTPAGLFLVLSQMLTSLCKKYYQFILCQGVLGGIATGFLYSPAAAVVGHYFHRKRPMAMGIITSGSALGGILYPIILNQMLNHSKVSFGWTQRTVGFIGLFMVIISIFTIKAGVPTRKGTYLLPSAFKNMAYTLQIVGLFFFFWGMFTAFFYIPSYAEAHGMSTSLSFYLVTFLNAGSIFGRLAAGAFGVFAGQFNVLIGCCAICTIMIWSWLSIHSNASIIVFSIFYGAFSGGAISTMIATLASCAPAPNQMGTYIGMASAFIGIAGLTGTPINGAFITHYHGFNEAIYFSAACASFGSVILVGARLAFAPITKLRA</sequence>
<dbReference type="GO" id="GO:0016020">
    <property type="term" value="C:membrane"/>
    <property type="evidence" value="ECO:0007669"/>
    <property type="project" value="UniProtKB-SubCell"/>
</dbReference>
<organism evidence="6 7">
    <name type="scientific">Verruconis gallopava</name>
    <dbReference type="NCBI Taxonomy" id="253628"/>
    <lineage>
        <taxon>Eukaryota</taxon>
        <taxon>Fungi</taxon>
        <taxon>Dikarya</taxon>
        <taxon>Ascomycota</taxon>
        <taxon>Pezizomycotina</taxon>
        <taxon>Dothideomycetes</taxon>
        <taxon>Pleosporomycetidae</taxon>
        <taxon>Venturiales</taxon>
        <taxon>Sympoventuriaceae</taxon>
        <taxon>Verruconis</taxon>
    </lineage>
</organism>
<accession>A0A0D2A7B0</accession>
<reference evidence="6 7" key="1">
    <citation type="submission" date="2015-01" db="EMBL/GenBank/DDBJ databases">
        <title>The Genome Sequence of Ochroconis gallopava CBS43764.</title>
        <authorList>
            <consortium name="The Broad Institute Genomics Platform"/>
            <person name="Cuomo C."/>
            <person name="de Hoog S."/>
            <person name="Gorbushina A."/>
            <person name="Stielow B."/>
            <person name="Teixiera M."/>
            <person name="Abouelleil A."/>
            <person name="Chapman S.B."/>
            <person name="Priest M."/>
            <person name="Young S.K."/>
            <person name="Wortman J."/>
            <person name="Nusbaum C."/>
            <person name="Birren B."/>
        </authorList>
    </citation>
    <scope>NUCLEOTIDE SEQUENCE [LARGE SCALE GENOMIC DNA]</scope>
    <source>
        <strain evidence="6 7">CBS 43764</strain>
    </source>
</reference>
<dbReference type="Proteomes" id="UP000053259">
    <property type="component" value="Unassembled WGS sequence"/>
</dbReference>
<feature type="transmembrane region" description="Helical" evidence="4">
    <location>
        <begin position="186"/>
        <end position="205"/>
    </location>
</feature>
<feature type="region of interest" description="Disordered" evidence="3">
    <location>
        <begin position="29"/>
        <end position="48"/>
    </location>
</feature>
<dbReference type="RefSeq" id="XP_016212497.1">
    <property type="nucleotide sequence ID" value="XM_016359661.1"/>
</dbReference>
<feature type="transmembrane region" description="Helical" evidence="4">
    <location>
        <begin position="225"/>
        <end position="243"/>
    </location>
</feature>
<keyword evidence="7" id="KW-1185">Reference proteome</keyword>
<gene>
    <name evidence="6" type="ORF">PV09_06071</name>
</gene>
<dbReference type="SUPFAM" id="SSF103473">
    <property type="entry name" value="MFS general substrate transporter"/>
    <property type="match status" value="1"/>
</dbReference>
<evidence type="ECO:0000256" key="4">
    <source>
        <dbReference type="SAM" id="Phobius"/>
    </source>
</evidence>
<dbReference type="InterPro" id="IPR036259">
    <property type="entry name" value="MFS_trans_sf"/>
</dbReference>
<dbReference type="OrthoDB" id="5667at2759"/>
<keyword evidence="4" id="KW-0472">Membrane</keyword>
<feature type="transmembrane region" description="Helical" evidence="4">
    <location>
        <begin position="295"/>
        <end position="314"/>
    </location>
</feature>
<dbReference type="Gene3D" id="1.20.1250.20">
    <property type="entry name" value="MFS general substrate transporter like domains"/>
    <property type="match status" value="2"/>
</dbReference>
<dbReference type="InterPro" id="IPR020846">
    <property type="entry name" value="MFS_dom"/>
</dbReference>
<feature type="transmembrane region" description="Helical" evidence="4">
    <location>
        <begin position="128"/>
        <end position="144"/>
    </location>
</feature>
<dbReference type="PANTHER" id="PTHR11360:SF281">
    <property type="entry name" value="ASPYRIDONES EFFLUX PROTEIN APDF-RELATED"/>
    <property type="match status" value="1"/>
</dbReference>
<comment type="similarity">
    <text evidence="2">Belongs to the major facilitator superfamily. Monocarboxylate porter (TC 2.A.1.13) family.</text>
</comment>
<proteinExistence type="inferred from homology"/>
<evidence type="ECO:0000256" key="2">
    <source>
        <dbReference type="ARBA" id="ARBA00006727"/>
    </source>
</evidence>
<dbReference type="GeneID" id="27314044"/>
<keyword evidence="4" id="KW-1133">Transmembrane helix</keyword>
<dbReference type="AlphaFoldDB" id="A0A0D2A7B0"/>
<dbReference type="EMBL" id="KN847548">
    <property type="protein sequence ID" value="KIW02628.1"/>
    <property type="molecule type" value="Genomic_DNA"/>
</dbReference>
<dbReference type="PANTHER" id="PTHR11360">
    <property type="entry name" value="MONOCARBOXYLATE TRANSPORTER"/>
    <property type="match status" value="1"/>
</dbReference>
<feature type="transmembrane region" description="Helical" evidence="4">
    <location>
        <begin position="150"/>
        <end position="174"/>
    </location>
</feature>
<feature type="transmembrane region" description="Helical" evidence="4">
    <location>
        <begin position="58"/>
        <end position="76"/>
    </location>
</feature>
<comment type="subcellular location">
    <subcellularLocation>
        <location evidence="1">Membrane</location>
        <topology evidence="1">Multi-pass membrane protein</topology>
    </subcellularLocation>
</comment>
<feature type="transmembrane region" description="Helical" evidence="4">
    <location>
        <begin position="326"/>
        <end position="344"/>
    </location>
</feature>
<evidence type="ECO:0000256" key="1">
    <source>
        <dbReference type="ARBA" id="ARBA00004141"/>
    </source>
</evidence>
<dbReference type="HOGENOM" id="CLU_001265_1_1_1"/>